<feature type="compositionally biased region" description="Polar residues" evidence="11">
    <location>
        <begin position="177"/>
        <end position="194"/>
    </location>
</feature>
<keyword evidence="4" id="KW-0813">Transport</keyword>
<proteinExistence type="inferred from homology"/>
<name>D5C5A3_NITHN</name>
<dbReference type="Proteomes" id="UP000001844">
    <property type="component" value="Chromosome"/>
</dbReference>
<dbReference type="Gene3D" id="3.40.1380.10">
    <property type="match status" value="1"/>
</dbReference>
<evidence type="ECO:0000256" key="9">
    <source>
        <dbReference type="ARBA" id="ARBA00023310"/>
    </source>
</evidence>
<dbReference type="SUPFAM" id="SSF52943">
    <property type="entry name" value="ATP synthase (F1-ATPase), gamma subunit"/>
    <property type="match status" value="1"/>
</dbReference>
<evidence type="ECO:0000256" key="8">
    <source>
        <dbReference type="ARBA" id="ARBA00023196"/>
    </source>
</evidence>
<evidence type="ECO:0000256" key="2">
    <source>
        <dbReference type="ARBA" id="ARBA00004170"/>
    </source>
</evidence>
<keyword evidence="7" id="KW-0472">Membrane</keyword>
<keyword evidence="8" id="KW-0139">CF(1)</keyword>
<evidence type="ECO:0000313" key="12">
    <source>
        <dbReference type="EMBL" id="ADE15326.1"/>
    </source>
</evidence>
<keyword evidence="13" id="KW-1185">Reference proteome</keyword>
<reference evidence="13" key="1">
    <citation type="submission" date="2010-04" db="EMBL/GenBank/DDBJ databases">
        <title>Complete genome sequence of Nitrosococcus halophilus Nc4, a salt-adapted, aerobic obligate ammonia-oxidizing sulfur purple bacterium.</title>
        <authorList>
            <consortium name="US DOE Joint Genome Institute"/>
            <person name="Campbell M.A."/>
            <person name="Malfatti S.A."/>
            <person name="Chain P.S.G."/>
            <person name="Heidelberg J.F."/>
            <person name="Ward B.B."/>
            <person name="Klotz M.G."/>
        </authorList>
    </citation>
    <scope>NUCLEOTIDE SEQUENCE [LARGE SCALE GENOMIC DNA]</scope>
    <source>
        <strain evidence="13">Nc4</strain>
    </source>
</reference>
<dbReference type="InterPro" id="IPR000131">
    <property type="entry name" value="ATP_synth_F1_gsu"/>
</dbReference>
<sequence>MSRRRETEQHLRSLQEISSIMDSMKMLALLETRKLGRLLPAQQQVVDSIKAVAADFHHFYPPRQPLTQDSRHIYLLMGSQRGFCGDFNETVLKALETALKSNPSPSPFLIAVGRKLCLKLEGDPRAVALLEGANMAEEIEEVLSRLVNALDQFREPETLPPVTLLHHRTHPHHPTTQGLEPSSANPKGSPQPEVQLTPLLPPFQELLPPIQFASPPLLNLSSQNFFTELVDHYLFATLHEICYASLMAENYHRMQHLEGAIHRLEEKIANLALKSNTLRQEEIIEEIEVILLSAETMIPGLSP</sequence>
<dbReference type="Pfam" id="PF00231">
    <property type="entry name" value="ATP-synt"/>
    <property type="match status" value="1"/>
</dbReference>
<dbReference type="GO" id="GO:0046933">
    <property type="term" value="F:proton-transporting ATP synthase activity, rotational mechanism"/>
    <property type="evidence" value="ECO:0007669"/>
    <property type="project" value="InterPro"/>
</dbReference>
<evidence type="ECO:0000256" key="5">
    <source>
        <dbReference type="ARBA" id="ARBA00022781"/>
    </source>
</evidence>
<dbReference type="OrthoDB" id="187217at2"/>
<evidence type="ECO:0000256" key="10">
    <source>
        <dbReference type="SAM" id="Coils"/>
    </source>
</evidence>
<feature type="coiled-coil region" evidence="10">
    <location>
        <begin position="254"/>
        <end position="281"/>
    </location>
</feature>
<dbReference type="STRING" id="472759.Nhal_2235"/>
<evidence type="ECO:0000256" key="6">
    <source>
        <dbReference type="ARBA" id="ARBA00023065"/>
    </source>
</evidence>
<evidence type="ECO:0000256" key="3">
    <source>
        <dbReference type="ARBA" id="ARBA00007681"/>
    </source>
</evidence>
<dbReference type="GO" id="GO:0045259">
    <property type="term" value="C:proton-transporting ATP synthase complex"/>
    <property type="evidence" value="ECO:0007669"/>
    <property type="project" value="UniProtKB-KW"/>
</dbReference>
<dbReference type="InterPro" id="IPR035968">
    <property type="entry name" value="ATP_synth_F1_ATPase_gsu"/>
</dbReference>
<evidence type="ECO:0000256" key="11">
    <source>
        <dbReference type="SAM" id="MobiDB-lite"/>
    </source>
</evidence>
<comment type="subcellular location">
    <subcellularLocation>
        <location evidence="2">Membrane</location>
        <topology evidence="2">Peripheral membrane protein</topology>
    </subcellularLocation>
</comment>
<keyword evidence="5" id="KW-0375">Hydrogen ion transport</keyword>
<keyword evidence="6" id="KW-0406">Ion transport</keyword>
<comment type="function">
    <text evidence="1">Produces ATP from ADP in the presence of a proton gradient across the membrane. The gamma chain is believed to be important in regulating ATPase activity and the flow of protons through the CF(0) complex.</text>
</comment>
<accession>D5C5A3</accession>
<dbReference type="PRINTS" id="PR00126">
    <property type="entry name" value="ATPASEGAMMA"/>
</dbReference>
<dbReference type="RefSeq" id="WP_013033189.1">
    <property type="nucleotide sequence ID" value="NC_013960.1"/>
</dbReference>
<dbReference type="KEGG" id="nhl:Nhal_2235"/>
<protein>
    <submittedName>
        <fullName evidence="12">ATP synthase gamma subunit C-terminus</fullName>
    </submittedName>
</protein>
<evidence type="ECO:0000256" key="7">
    <source>
        <dbReference type="ARBA" id="ARBA00023136"/>
    </source>
</evidence>
<organism evidence="12 13">
    <name type="scientific">Nitrosococcus halophilus (strain Nc4)</name>
    <dbReference type="NCBI Taxonomy" id="472759"/>
    <lineage>
        <taxon>Bacteria</taxon>
        <taxon>Pseudomonadati</taxon>
        <taxon>Pseudomonadota</taxon>
        <taxon>Gammaproteobacteria</taxon>
        <taxon>Chromatiales</taxon>
        <taxon>Chromatiaceae</taxon>
        <taxon>Nitrosococcus</taxon>
    </lineage>
</organism>
<dbReference type="Gene3D" id="1.10.287.80">
    <property type="entry name" value="ATP synthase, gamma subunit, helix hairpin domain"/>
    <property type="match status" value="1"/>
</dbReference>
<gene>
    <name evidence="12" type="ordered locus">Nhal_2235</name>
</gene>
<feature type="region of interest" description="Disordered" evidence="11">
    <location>
        <begin position="167"/>
        <end position="194"/>
    </location>
</feature>
<keyword evidence="10" id="KW-0175">Coiled coil</keyword>
<evidence type="ECO:0000256" key="1">
    <source>
        <dbReference type="ARBA" id="ARBA00003456"/>
    </source>
</evidence>
<comment type="similarity">
    <text evidence="3">Belongs to the ATPase gamma chain family.</text>
</comment>
<dbReference type="HOGENOM" id="CLU_1007587_0_0_6"/>
<keyword evidence="9" id="KW-0066">ATP synthesis</keyword>
<dbReference type="EMBL" id="CP001798">
    <property type="protein sequence ID" value="ADE15326.1"/>
    <property type="molecule type" value="Genomic_DNA"/>
</dbReference>
<evidence type="ECO:0000256" key="4">
    <source>
        <dbReference type="ARBA" id="ARBA00022448"/>
    </source>
</evidence>
<evidence type="ECO:0000313" key="13">
    <source>
        <dbReference type="Proteomes" id="UP000001844"/>
    </source>
</evidence>
<dbReference type="AlphaFoldDB" id="D5C5A3"/>
<dbReference type="eggNOG" id="COG0224">
    <property type="taxonomic scope" value="Bacteria"/>
</dbReference>